<gene>
    <name evidence="2" type="ORF">B0I31_11318</name>
</gene>
<comment type="caution">
    <text evidence="2">The sequence shown here is derived from an EMBL/GenBank/DDBJ whole genome shotgun (WGS) entry which is preliminary data.</text>
</comment>
<evidence type="ECO:0000256" key="1">
    <source>
        <dbReference type="SAM" id="Phobius"/>
    </source>
</evidence>
<reference evidence="2 3" key="1">
    <citation type="submission" date="2018-03" db="EMBL/GenBank/DDBJ databases">
        <title>Genomic Encyclopedia of Type Strains, Phase III (KMG-III): the genomes of soil and plant-associated and newly described type strains.</title>
        <authorList>
            <person name="Whitman W."/>
        </authorList>
    </citation>
    <scope>NUCLEOTIDE SEQUENCE [LARGE SCALE GENOMIC DNA]</scope>
    <source>
        <strain evidence="2 3">CGMCC 4.7097</strain>
    </source>
</reference>
<accession>A0A2P8I1K4</accession>
<evidence type="ECO:0000313" key="3">
    <source>
        <dbReference type="Proteomes" id="UP000241118"/>
    </source>
</evidence>
<feature type="transmembrane region" description="Helical" evidence="1">
    <location>
        <begin position="69"/>
        <end position="88"/>
    </location>
</feature>
<dbReference type="AlphaFoldDB" id="A0A2P8I1K4"/>
<sequence length="134" mass="14026">MACVVLAAAIVGFGRALPTAYHPINALVWITGSASVMGPFLSSISIGMARSSAWGEQFDVFRAWQARRALTGGWVGSALFVPVSWFLLVMTARNGARPVGLTGEVWAYLLLLAAPAAVAGILFVAGRAVLPAPR</sequence>
<organism evidence="2 3">
    <name type="scientific">Saccharothrix carnea</name>
    <dbReference type="NCBI Taxonomy" id="1280637"/>
    <lineage>
        <taxon>Bacteria</taxon>
        <taxon>Bacillati</taxon>
        <taxon>Actinomycetota</taxon>
        <taxon>Actinomycetes</taxon>
        <taxon>Pseudonocardiales</taxon>
        <taxon>Pseudonocardiaceae</taxon>
        <taxon>Saccharothrix</taxon>
    </lineage>
</organism>
<name>A0A2P8I1K4_SACCR</name>
<keyword evidence="1" id="KW-1133">Transmembrane helix</keyword>
<protein>
    <submittedName>
        <fullName evidence="2">Uncharacterized protein</fullName>
    </submittedName>
</protein>
<dbReference type="Proteomes" id="UP000241118">
    <property type="component" value="Unassembled WGS sequence"/>
</dbReference>
<evidence type="ECO:0000313" key="2">
    <source>
        <dbReference type="EMBL" id="PSL52346.1"/>
    </source>
</evidence>
<keyword evidence="1" id="KW-0472">Membrane</keyword>
<keyword evidence="1" id="KW-0812">Transmembrane</keyword>
<proteinExistence type="predicted"/>
<dbReference type="EMBL" id="PYAX01000013">
    <property type="protein sequence ID" value="PSL52346.1"/>
    <property type="molecule type" value="Genomic_DNA"/>
</dbReference>
<keyword evidence="3" id="KW-1185">Reference proteome</keyword>
<feature type="transmembrane region" description="Helical" evidence="1">
    <location>
        <begin position="108"/>
        <end position="130"/>
    </location>
</feature>
<feature type="transmembrane region" description="Helical" evidence="1">
    <location>
        <begin position="26"/>
        <end position="48"/>
    </location>
</feature>